<sequence length="148" mass="16769">MTETSLSEKLNAIEEIKKVKARYCRFVDTKQWDSYRDLFTDDCIFDGAASGMGEITDRDAFVAQARQGLTGCISVHHCHCPEIELTSATTASGIWAMEDMLQWPDPAAGQIARLHGMGHYHERYAKIGDAWKITAWRLERLRVDMETA</sequence>
<dbReference type="InterPro" id="IPR032710">
    <property type="entry name" value="NTF2-like_dom_sf"/>
</dbReference>
<organism evidence="2 3">
    <name type="scientific">Sphingobium cyanobacteriorum</name>
    <dbReference type="NCBI Taxonomy" id="3063954"/>
    <lineage>
        <taxon>Bacteria</taxon>
        <taxon>Pseudomonadati</taxon>
        <taxon>Pseudomonadota</taxon>
        <taxon>Alphaproteobacteria</taxon>
        <taxon>Sphingomonadales</taxon>
        <taxon>Sphingomonadaceae</taxon>
        <taxon>Sphingobium</taxon>
    </lineage>
</organism>
<reference evidence="2" key="1">
    <citation type="submission" date="2023-07" db="EMBL/GenBank/DDBJ databases">
        <title>Bacterial whole genome sequence for Sphingobium sp. HBC34.</title>
        <authorList>
            <person name="Le V."/>
            <person name="Ko S.-R."/>
            <person name="Ahn C.-Y."/>
            <person name="Oh H.-M."/>
        </authorList>
    </citation>
    <scope>NUCLEOTIDE SEQUENCE</scope>
    <source>
        <strain evidence="2">HBC34</strain>
    </source>
</reference>
<keyword evidence="3" id="KW-1185">Reference proteome</keyword>
<dbReference type="Proteomes" id="UP001176471">
    <property type="component" value="Unassembled WGS sequence"/>
</dbReference>
<comment type="caution">
    <text evidence="2">The sequence shown here is derived from an EMBL/GenBank/DDBJ whole genome shotgun (WGS) entry which is preliminary data.</text>
</comment>
<dbReference type="RefSeq" id="WP_304534226.1">
    <property type="nucleotide sequence ID" value="NZ_JAUQOM010000001.1"/>
</dbReference>
<dbReference type="InterPro" id="IPR037401">
    <property type="entry name" value="SnoaL-like"/>
</dbReference>
<dbReference type="Pfam" id="PF13577">
    <property type="entry name" value="SnoaL_4"/>
    <property type="match status" value="1"/>
</dbReference>
<dbReference type="SUPFAM" id="SSF54427">
    <property type="entry name" value="NTF2-like"/>
    <property type="match status" value="1"/>
</dbReference>
<dbReference type="Gene3D" id="3.10.450.50">
    <property type="match status" value="1"/>
</dbReference>
<evidence type="ECO:0000259" key="1">
    <source>
        <dbReference type="Pfam" id="PF13577"/>
    </source>
</evidence>
<proteinExistence type="predicted"/>
<feature type="domain" description="SnoaL-like" evidence="1">
    <location>
        <begin position="9"/>
        <end position="137"/>
    </location>
</feature>
<protein>
    <submittedName>
        <fullName evidence="2">Nuclear transport factor 2 family protein</fullName>
    </submittedName>
</protein>
<gene>
    <name evidence="2" type="ORF">Q4610_01385</name>
</gene>
<accession>A0ABT8ZH00</accession>
<dbReference type="EMBL" id="JAUQOM010000001">
    <property type="protein sequence ID" value="MDO7833686.1"/>
    <property type="molecule type" value="Genomic_DNA"/>
</dbReference>
<name>A0ABT8ZH00_9SPHN</name>
<evidence type="ECO:0000313" key="2">
    <source>
        <dbReference type="EMBL" id="MDO7833686.1"/>
    </source>
</evidence>
<evidence type="ECO:0000313" key="3">
    <source>
        <dbReference type="Proteomes" id="UP001176471"/>
    </source>
</evidence>